<evidence type="ECO:0000313" key="2">
    <source>
        <dbReference type="Proteomes" id="UP000218231"/>
    </source>
</evidence>
<organism evidence="1 2">
    <name type="scientific">Diploscapter pachys</name>
    <dbReference type="NCBI Taxonomy" id="2018661"/>
    <lineage>
        <taxon>Eukaryota</taxon>
        <taxon>Metazoa</taxon>
        <taxon>Ecdysozoa</taxon>
        <taxon>Nematoda</taxon>
        <taxon>Chromadorea</taxon>
        <taxon>Rhabditida</taxon>
        <taxon>Rhabditina</taxon>
        <taxon>Rhabditomorpha</taxon>
        <taxon>Rhabditoidea</taxon>
        <taxon>Rhabditidae</taxon>
        <taxon>Diploscapter</taxon>
    </lineage>
</organism>
<name>A0A2A2K3J8_9BILA</name>
<keyword evidence="2" id="KW-1185">Reference proteome</keyword>
<proteinExistence type="predicted"/>
<protein>
    <submittedName>
        <fullName evidence="1">Uncharacterized protein</fullName>
    </submittedName>
</protein>
<gene>
    <name evidence="1" type="ORF">WR25_06960</name>
</gene>
<dbReference type="OrthoDB" id="10477352at2759"/>
<accession>A0A2A2K3J8</accession>
<dbReference type="AlphaFoldDB" id="A0A2A2K3J8"/>
<reference evidence="1 2" key="1">
    <citation type="journal article" date="2017" name="Curr. Biol.">
        <title>Genome architecture and evolution of a unichromosomal asexual nematode.</title>
        <authorList>
            <person name="Fradin H."/>
            <person name="Zegar C."/>
            <person name="Gutwein M."/>
            <person name="Lucas J."/>
            <person name="Kovtun M."/>
            <person name="Corcoran D."/>
            <person name="Baugh L.R."/>
            <person name="Kiontke K."/>
            <person name="Gunsalus K."/>
            <person name="Fitch D.H."/>
            <person name="Piano F."/>
        </authorList>
    </citation>
    <scope>NUCLEOTIDE SEQUENCE [LARGE SCALE GENOMIC DNA]</scope>
    <source>
        <strain evidence="1">PF1309</strain>
    </source>
</reference>
<sequence length="348" mass="35467">MAHLAARSGGAFAVEVEVGAGFRQGGLPRIVADQVFEGHLAPRQRRGAEGEAADRADVVFELRGVGALDRPMAGIVDAGGHFVEHRTVATHEEFACEDADIAQFVGDAAGKRGGFVGLRDDLGRCGDGGGAQDRVAMDVVRRIVADADAILAASDQDRKFVGGGSAADGLDEALFGDAILCDAQRGRVGMDGDALAEPFDGRDVDILELVGHDVTGGGEVGEDDAVMIIGARQAGGGLCGDAFAVGGEDMGAIAHRSDSAGSLMPRIAAASRPALVAPALPIASVPTGMPAGIWTIDSRLSWPDSALLWTGTPRTGRCVIAAAMPGRCAAPPAPAITTFRPRSAADLA</sequence>
<comment type="caution">
    <text evidence="1">The sequence shown here is derived from an EMBL/GenBank/DDBJ whole genome shotgun (WGS) entry which is preliminary data.</text>
</comment>
<dbReference type="EMBL" id="LIAE01009731">
    <property type="protein sequence ID" value="PAV68576.1"/>
    <property type="molecule type" value="Genomic_DNA"/>
</dbReference>
<evidence type="ECO:0000313" key="1">
    <source>
        <dbReference type="EMBL" id="PAV68576.1"/>
    </source>
</evidence>
<dbReference type="Proteomes" id="UP000218231">
    <property type="component" value="Unassembled WGS sequence"/>
</dbReference>